<keyword evidence="6" id="KW-1185">Reference proteome</keyword>
<evidence type="ECO:0000256" key="2">
    <source>
        <dbReference type="ARBA" id="ARBA00022741"/>
    </source>
</evidence>
<dbReference type="GO" id="GO:0022857">
    <property type="term" value="F:transmembrane transporter activity"/>
    <property type="evidence" value="ECO:0007669"/>
    <property type="project" value="TreeGrafter"/>
</dbReference>
<dbReference type="GO" id="GO:0005524">
    <property type="term" value="F:ATP binding"/>
    <property type="evidence" value="ECO:0007669"/>
    <property type="project" value="UniProtKB-KW"/>
</dbReference>
<feature type="domain" description="ABC transporter" evidence="4">
    <location>
        <begin position="14"/>
        <end position="242"/>
    </location>
</feature>
<dbReference type="InterPro" id="IPR027417">
    <property type="entry name" value="P-loop_NTPase"/>
</dbReference>
<dbReference type="EMBL" id="VRTS01000005">
    <property type="protein sequence ID" value="TXK62266.1"/>
    <property type="molecule type" value="Genomic_DNA"/>
</dbReference>
<dbReference type="OrthoDB" id="9802264at2"/>
<dbReference type="Proteomes" id="UP000321248">
    <property type="component" value="Unassembled WGS sequence"/>
</dbReference>
<accession>A0A5C8KQZ7</accession>
<evidence type="ECO:0000256" key="1">
    <source>
        <dbReference type="ARBA" id="ARBA00022448"/>
    </source>
</evidence>
<dbReference type="InterPro" id="IPR015854">
    <property type="entry name" value="ABC_transpr_LolD-like"/>
</dbReference>
<keyword evidence="2" id="KW-0547">Nucleotide-binding</keyword>
<evidence type="ECO:0000313" key="5">
    <source>
        <dbReference type="EMBL" id="TXK62266.1"/>
    </source>
</evidence>
<sequence>MPESTPAPRTTPALEITGLRFGWKPGETLLDIPEFRVDAGQRAFLFGPSGSGKSTLLNLLAGTLAPREGHIVLGGVDASGLSSRRRDRLRAEQMGFIFQQFNLLPFLSVRDNVMLGCRFSRSRRQRAVARDGTLEASAERLLAALGLDDAGIARRRSSELSVGQQQRVAAARALIGEPALVLADEPTSALDADARHGFLKLMAEECARSGAALLFVSHDRELERDFDRAIDLRELNHARVEASA</sequence>
<dbReference type="PANTHER" id="PTHR24220">
    <property type="entry name" value="IMPORT ATP-BINDING PROTEIN"/>
    <property type="match status" value="1"/>
</dbReference>
<evidence type="ECO:0000256" key="3">
    <source>
        <dbReference type="ARBA" id="ARBA00022840"/>
    </source>
</evidence>
<dbReference type="SUPFAM" id="SSF52540">
    <property type="entry name" value="P-loop containing nucleoside triphosphate hydrolases"/>
    <property type="match status" value="1"/>
</dbReference>
<dbReference type="Gene3D" id="3.40.50.300">
    <property type="entry name" value="P-loop containing nucleotide triphosphate hydrolases"/>
    <property type="match status" value="1"/>
</dbReference>
<dbReference type="GO" id="GO:0005886">
    <property type="term" value="C:plasma membrane"/>
    <property type="evidence" value="ECO:0007669"/>
    <property type="project" value="TreeGrafter"/>
</dbReference>
<dbReference type="RefSeq" id="WP_147891685.1">
    <property type="nucleotide sequence ID" value="NZ_VRTS01000005.1"/>
</dbReference>
<dbReference type="PROSITE" id="PS50893">
    <property type="entry name" value="ABC_TRANSPORTER_2"/>
    <property type="match status" value="1"/>
</dbReference>
<dbReference type="InterPro" id="IPR003593">
    <property type="entry name" value="AAA+_ATPase"/>
</dbReference>
<dbReference type="Pfam" id="PF00005">
    <property type="entry name" value="ABC_tran"/>
    <property type="match status" value="1"/>
</dbReference>
<dbReference type="GO" id="GO:0016887">
    <property type="term" value="F:ATP hydrolysis activity"/>
    <property type="evidence" value="ECO:0007669"/>
    <property type="project" value="InterPro"/>
</dbReference>
<dbReference type="AlphaFoldDB" id="A0A5C8KQZ7"/>
<evidence type="ECO:0000313" key="6">
    <source>
        <dbReference type="Proteomes" id="UP000321248"/>
    </source>
</evidence>
<comment type="caution">
    <text evidence="5">The sequence shown here is derived from an EMBL/GenBank/DDBJ whole genome shotgun (WGS) entry which is preliminary data.</text>
</comment>
<reference evidence="5 6" key="1">
    <citation type="submission" date="2019-08" db="EMBL/GenBank/DDBJ databases">
        <authorList>
            <person name="Karlyshev A.V."/>
        </authorList>
    </citation>
    <scope>NUCLEOTIDE SEQUENCE [LARGE SCALE GENOMIC DNA]</scope>
    <source>
        <strain evidence="5 6">Alg18-2.2</strain>
    </source>
</reference>
<dbReference type="InterPro" id="IPR017911">
    <property type="entry name" value="MacB-like_ATP-bd"/>
</dbReference>
<keyword evidence="3 5" id="KW-0067">ATP-binding</keyword>
<dbReference type="InterPro" id="IPR003439">
    <property type="entry name" value="ABC_transporter-like_ATP-bd"/>
</dbReference>
<protein>
    <submittedName>
        <fullName evidence="5">ABC transporter ATP-binding protein</fullName>
    </submittedName>
</protein>
<evidence type="ECO:0000259" key="4">
    <source>
        <dbReference type="PROSITE" id="PS50893"/>
    </source>
</evidence>
<dbReference type="SMART" id="SM00382">
    <property type="entry name" value="AAA"/>
    <property type="match status" value="1"/>
</dbReference>
<organism evidence="5 6">
    <name type="scientific">Alkalisalibacterium limincola</name>
    <dbReference type="NCBI Taxonomy" id="2699169"/>
    <lineage>
        <taxon>Bacteria</taxon>
        <taxon>Pseudomonadati</taxon>
        <taxon>Pseudomonadota</taxon>
        <taxon>Gammaproteobacteria</taxon>
        <taxon>Lysobacterales</taxon>
        <taxon>Lysobacteraceae</taxon>
        <taxon>Alkalisalibacterium</taxon>
    </lineage>
</organism>
<dbReference type="CDD" id="cd03255">
    <property type="entry name" value="ABC_MJ0796_LolCDE_FtsE"/>
    <property type="match status" value="1"/>
</dbReference>
<proteinExistence type="predicted"/>
<gene>
    <name evidence="5" type="ORF">FU658_08470</name>
</gene>
<dbReference type="PANTHER" id="PTHR24220:SF611">
    <property type="entry name" value="ATP-BINDING COMPONENT OF ABC TRANSPORTER-RELATED"/>
    <property type="match status" value="1"/>
</dbReference>
<keyword evidence="1" id="KW-0813">Transport</keyword>
<name>A0A5C8KQZ7_9GAMM</name>